<evidence type="ECO:0000313" key="10">
    <source>
        <dbReference type="Proteomes" id="UP000290407"/>
    </source>
</evidence>
<keyword evidence="3 5" id="KW-0697">Rotamase</keyword>
<evidence type="ECO:0000256" key="5">
    <source>
        <dbReference type="PROSITE-ProRule" id="PRU00277"/>
    </source>
</evidence>
<keyword evidence="4 5" id="KW-0413">Isomerase</keyword>
<protein>
    <recommendedName>
        <fullName evidence="6">Peptidyl-prolyl cis-trans isomerase</fullName>
        <ecNumber evidence="6">5.2.1.8</ecNumber>
    </recommendedName>
</protein>
<comment type="similarity">
    <text evidence="2 6">Belongs to the FKBP-type PPIase family.</text>
</comment>
<dbReference type="RefSeq" id="WP_129602836.1">
    <property type="nucleotide sequence ID" value="NZ_SBLB01000004.1"/>
</dbReference>
<comment type="caution">
    <text evidence="9">The sequence shown here is derived from an EMBL/GenBank/DDBJ whole genome shotgun (WGS) entry which is preliminary data.</text>
</comment>
<dbReference type="PROSITE" id="PS50059">
    <property type="entry name" value="FKBP_PPIASE"/>
    <property type="match status" value="2"/>
</dbReference>
<comment type="catalytic activity">
    <reaction evidence="1 5 6">
        <text>[protein]-peptidylproline (omega=180) = [protein]-peptidylproline (omega=0)</text>
        <dbReference type="Rhea" id="RHEA:16237"/>
        <dbReference type="Rhea" id="RHEA-COMP:10747"/>
        <dbReference type="Rhea" id="RHEA-COMP:10748"/>
        <dbReference type="ChEBI" id="CHEBI:83833"/>
        <dbReference type="ChEBI" id="CHEBI:83834"/>
        <dbReference type="EC" id="5.2.1.8"/>
    </reaction>
</comment>
<organism evidence="9 10">
    <name type="scientific">Spirosoma sordidisoli</name>
    <dbReference type="NCBI Taxonomy" id="2502893"/>
    <lineage>
        <taxon>Bacteria</taxon>
        <taxon>Pseudomonadati</taxon>
        <taxon>Bacteroidota</taxon>
        <taxon>Cytophagia</taxon>
        <taxon>Cytophagales</taxon>
        <taxon>Cytophagaceae</taxon>
        <taxon>Spirosoma</taxon>
    </lineage>
</organism>
<reference evidence="9 10" key="1">
    <citation type="submission" date="2019-01" db="EMBL/GenBank/DDBJ databases">
        <title>Spirosoma flava sp. nov., a propanil-degrading bacterium isolated from herbicide-contaminated soil.</title>
        <authorList>
            <person name="Zhang L."/>
            <person name="Jiang J.-D."/>
        </authorList>
    </citation>
    <scope>NUCLEOTIDE SEQUENCE [LARGE SCALE GENOMIC DNA]</scope>
    <source>
        <strain evidence="9 10">TY50</strain>
    </source>
</reference>
<dbReference type="PROSITE" id="PS51257">
    <property type="entry name" value="PROKAR_LIPOPROTEIN"/>
    <property type="match status" value="1"/>
</dbReference>
<dbReference type="InterPro" id="IPR001179">
    <property type="entry name" value="PPIase_FKBP_dom"/>
</dbReference>
<dbReference type="EC" id="5.2.1.8" evidence="6"/>
<evidence type="ECO:0000313" key="9">
    <source>
        <dbReference type="EMBL" id="RYC69153.1"/>
    </source>
</evidence>
<dbReference type="PANTHER" id="PTHR43811:SF19">
    <property type="entry name" value="39 KDA FK506-BINDING NUCLEAR PROTEIN"/>
    <property type="match status" value="1"/>
</dbReference>
<dbReference type="GO" id="GO:0003755">
    <property type="term" value="F:peptidyl-prolyl cis-trans isomerase activity"/>
    <property type="evidence" value="ECO:0007669"/>
    <property type="project" value="UniProtKB-UniRule"/>
</dbReference>
<dbReference type="EMBL" id="SBLB01000004">
    <property type="protein sequence ID" value="RYC69153.1"/>
    <property type="molecule type" value="Genomic_DNA"/>
</dbReference>
<feature type="domain" description="PPIase FKBP-type" evidence="8">
    <location>
        <begin position="78"/>
        <end position="169"/>
    </location>
</feature>
<evidence type="ECO:0000256" key="6">
    <source>
        <dbReference type="RuleBase" id="RU003915"/>
    </source>
</evidence>
<evidence type="ECO:0000256" key="3">
    <source>
        <dbReference type="ARBA" id="ARBA00023110"/>
    </source>
</evidence>
<dbReference type="Gene3D" id="3.10.50.40">
    <property type="match status" value="2"/>
</dbReference>
<proteinExistence type="inferred from homology"/>
<evidence type="ECO:0000256" key="2">
    <source>
        <dbReference type="ARBA" id="ARBA00006577"/>
    </source>
</evidence>
<sequence>MILSKNRSFWAVGLLAVSALLSACEQPGEALIERKKRENEADILAYIAQNNLNATKTDEGIWYFQTKANATGQAPLTGDEVKYHFVARRLDGVIVDSTDQAGNKPETVILAGTNTIGITLGKYAGILKLRQGEEGAVLVPAYLDGGRNGNLVLPQYSPVRYDLKIVSVRNQNQQIQDYIRANNLTVTTLTTDSVRVIKTLTQPADSMAIVTGKTVTMKYVGKRLNGTTFDSNTAGTFKVQIGTKQVVPGFESGLTALRAGEKATIIFPSSLGYGTTGTGSGANRILPYTPLLFELEIVKVE</sequence>
<evidence type="ECO:0000256" key="7">
    <source>
        <dbReference type="SAM" id="SignalP"/>
    </source>
</evidence>
<evidence type="ECO:0000256" key="1">
    <source>
        <dbReference type="ARBA" id="ARBA00000971"/>
    </source>
</evidence>
<dbReference type="SUPFAM" id="SSF54534">
    <property type="entry name" value="FKBP-like"/>
    <property type="match status" value="2"/>
</dbReference>
<evidence type="ECO:0000256" key="4">
    <source>
        <dbReference type="ARBA" id="ARBA00023235"/>
    </source>
</evidence>
<gene>
    <name evidence="9" type="ORF">EQG79_17290</name>
</gene>
<feature type="signal peptide" evidence="7">
    <location>
        <begin position="1"/>
        <end position="23"/>
    </location>
</feature>
<feature type="chain" id="PRO_5020914120" description="Peptidyl-prolyl cis-trans isomerase" evidence="7">
    <location>
        <begin position="24"/>
        <end position="301"/>
    </location>
</feature>
<keyword evidence="7" id="KW-0732">Signal</keyword>
<dbReference type="Pfam" id="PF00254">
    <property type="entry name" value="FKBP_C"/>
    <property type="match status" value="1"/>
</dbReference>
<dbReference type="AlphaFoldDB" id="A0A4Q2UIA6"/>
<dbReference type="PANTHER" id="PTHR43811">
    <property type="entry name" value="FKBP-TYPE PEPTIDYL-PROLYL CIS-TRANS ISOMERASE FKPA"/>
    <property type="match status" value="1"/>
</dbReference>
<dbReference type="InterPro" id="IPR046357">
    <property type="entry name" value="PPIase_dom_sf"/>
</dbReference>
<name>A0A4Q2UIA6_9BACT</name>
<keyword evidence="10" id="KW-1185">Reference proteome</keyword>
<feature type="domain" description="PPIase FKBP-type" evidence="8">
    <location>
        <begin position="212"/>
        <end position="301"/>
    </location>
</feature>
<evidence type="ECO:0000259" key="8">
    <source>
        <dbReference type="PROSITE" id="PS50059"/>
    </source>
</evidence>
<dbReference type="Proteomes" id="UP000290407">
    <property type="component" value="Unassembled WGS sequence"/>
</dbReference>
<accession>A0A4Q2UIA6</accession>